<name>A0AAE1YSR1_9LAMI</name>
<reference evidence="1" key="1">
    <citation type="submission" date="2020-06" db="EMBL/GenBank/DDBJ databases">
        <authorList>
            <person name="Li T."/>
            <person name="Hu X."/>
            <person name="Zhang T."/>
            <person name="Song X."/>
            <person name="Zhang H."/>
            <person name="Dai N."/>
            <person name="Sheng W."/>
            <person name="Hou X."/>
            <person name="Wei L."/>
        </authorList>
    </citation>
    <scope>NUCLEOTIDE SEQUENCE</scope>
    <source>
        <strain evidence="1">3651</strain>
        <tissue evidence="1">Leaf</tissue>
    </source>
</reference>
<dbReference type="AlphaFoldDB" id="A0AAE1YSR1"/>
<dbReference type="Proteomes" id="UP001293254">
    <property type="component" value="Unassembled WGS sequence"/>
</dbReference>
<proteinExistence type="predicted"/>
<keyword evidence="2" id="KW-1185">Reference proteome</keyword>
<reference evidence="1" key="2">
    <citation type="journal article" date="2024" name="Plant">
        <title>Genomic evolution and insights into agronomic trait innovations of Sesamum species.</title>
        <authorList>
            <person name="Miao H."/>
            <person name="Wang L."/>
            <person name="Qu L."/>
            <person name="Liu H."/>
            <person name="Sun Y."/>
            <person name="Le M."/>
            <person name="Wang Q."/>
            <person name="Wei S."/>
            <person name="Zheng Y."/>
            <person name="Lin W."/>
            <person name="Duan Y."/>
            <person name="Cao H."/>
            <person name="Xiong S."/>
            <person name="Wang X."/>
            <person name="Wei L."/>
            <person name="Li C."/>
            <person name="Ma Q."/>
            <person name="Ju M."/>
            <person name="Zhao R."/>
            <person name="Li G."/>
            <person name="Mu C."/>
            <person name="Tian Q."/>
            <person name="Mei H."/>
            <person name="Zhang T."/>
            <person name="Gao T."/>
            <person name="Zhang H."/>
        </authorList>
    </citation>
    <scope>NUCLEOTIDE SEQUENCE</scope>
    <source>
        <strain evidence="1">3651</strain>
    </source>
</reference>
<evidence type="ECO:0000313" key="2">
    <source>
        <dbReference type="Proteomes" id="UP001293254"/>
    </source>
</evidence>
<comment type="caution">
    <text evidence="1">The sequence shown here is derived from an EMBL/GenBank/DDBJ whole genome shotgun (WGS) entry which is preliminary data.</text>
</comment>
<evidence type="ECO:0000313" key="1">
    <source>
        <dbReference type="EMBL" id="KAK4435368.1"/>
    </source>
</evidence>
<accession>A0AAE1YSR1</accession>
<organism evidence="1 2">
    <name type="scientific">Sesamum alatum</name>
    <dbReference type="NCBI Taxonomy" id="300844"/>
    <lineage>
        <taxon>Eukaryota</taxon>
        <taxon>Viridiplantae</taxon>
        <taxon>Streptophyta</taxon>
        <taxon>Embryophyta</taxon>
        <taxon>Tracheophyta</taxon>
        <taxon>Spermatophyta</taxon>
        <taxon>Magnoliopsida</taxon>
        <taxon>eudicotyledons</taxon>
        <taxon>Gunneridae</taxon>
        <taxon>Pentapetalae</taxon>
        <taxon>asterids</taxon>
        <taxon>lamiids</taxon>
        <taxon>Lamiales</taxon>
        <taxon>Pedaliaceae</taxon>
        <taxon>Sesamum</taxon>
    </lineage>
</organism>
<gene>
    <name evidence="1" type="ORF">Salat_0700200</name>
</gene>
<protein>
    <submittedName>
        <fullName evidence="1">Uncharacterized protein</fullName>
    </submittedName>
</protein>
<sequence length="156" mass="17024">MKEVKLAAHDWLTKILVSMWARHAFDERVKNDHVTNNISESFNNWVGDIRSKPILTLLEGLRSKLIAQKLRAIKKRNTKGGPSSQFSIVQDIGGDVVEDAFECIGLDKEFYDTMDGLVDEIMGSANASCGVSSGGLLDHAATEAVGGTGQFDVRSN</sequence>
<dbReference type="EMBL" id="JACGWO010000002">
    <property type="protein sequence ID" value="KAK4435368.1"/>
    <property type="molecule type" value="Genomic_DNA"/>
</dbReference>